<proteinExistence type="predicted"/>
<dbReference type="AlphaFoldDB" id="A0A3P6RMJ2"/>
<organism evidence="2 3">
    <name type="scientific">Cylicostephanus goldi</name>
    <name type="common">Nematode worm</name>
    <dbReference type="NCBI Taxonomy" id="71465"/>
    <lineage>
        <taxon>Eukaryota</taxon>
        <taxon>Metazoa</taxon>
        <taxon>Ecdysozoa</taxon>
        <taxon>Nematoda</taxon>
        <taxon>Chromadorea</taxon>
        <taxon>Rhabditida</taxon>
        <taxon>Rhabditina</taxon>
        <taxon>Rhabditomorpha</taxon>
        <taxon>Strongyloidea</taxon>
        <taxon>Strongylidae</taxon>
        <taxon>Cylicostephanus</taxon>
    </lineage>
</organism>
<evidence type="ECO:0000256" key="1">
    <source>
        <dbReference type="SAM" id="MobiDB-lite"/>
    </source>
</evidence>
<feature type="region of interest" description="Disordered" evidence="1">
    <location>
        <begin position="61"/>
        <end position="145"/>
    </location>
</feature>
<sequence>METMKTSSRDVAMSQPTTAATLATRPKMVPTKTSEQKLQSAPTIAPAAAVAVRKPAELNVTMLPPIPRPPPPSSPTPPPKDPTPPPLPTALHMQSSPPPSPTPPQLPTPVTPTASAPCPEAVPCTSGVSTPPREPSPPRIHLPTKVPMPRMAAPIFVDVQSEIEVLPEEHEYVPEQSGTMSTSRFQFCFLLFCSFTVVVSNLNAEITRPCKNSFFSKIAEIT</sequence>
<protein>
    <submittedName>
        <fullName evidence="2">Uncharacterized protein</fullName>
    </submittedName>
</protein>
<reference evidence="2 3" key="1">
    <citation type="submission" date="2018-11" db="EMBL/GenBank/DDBJ databases">
        <authorList>
            <consortium name="Pathogen Informatics"/>
        </authorList>
    </citation>
    <scope>NUCLEOTIDE SEQUENCE [LARGE SCALE GENOMIC DNA]</scope>
</reference>
<feature type="compositionally biased region" description="Pro residues" evidence="1">
    <location>
        <begin position="96"/>
        <end position="110"/>
    </location>
</feature>
<dbReference type="EMBL" id="UYRV01008745">
    <property type="protein sequence ID" value="VDK55920.1"/>
    <property type="molecule type" value="Genomic_DNA"/>
</dbReference>
<dbReference type="PRINTS" id="PR01217">
    <property type="entry name" value="PRICHEXTENSN"/>
</dbReference>
<evidence type="ECO:0000313" key="3">
    <source>
        <dbReference type="Proteomes" id="UP000271889"/>
    </source>
</evidence>
<dbReference type="OrthoDB" id="10562825at2759"/>
<feature type="region of interest" description="Disordered" evidence="1">
    <location>
        <begin position="1"/>
        <end position="42"/>
    </location>
</feature>
<feature type="compositionally biased region" description="Pro residues" evidence="1">
    <location>
        <begin position="64"/>
        <end position="88"/>
    </location>
</feature>
<feature type="compositionally biased region" description="Polar residues" evidence="1">
    <location>
        <begin position="31"/>
        <end position="40"/>
    </location>
</feature>
<dbReference type="Proteomes" id="UP000271889">
    <property type="component" value="Unassembled WGS sequence"/>
</dbReference>
<gene>
    <name evidence="2" type="ORF">CGOC_LOCUS3468</name>
</gene>
<evidence type="ECO:0000313" key="2">
    <source>
        <dbReference type="EMBL" id="VDK55920.1"/>
    </source>
</evidence>
<name>A0A3P6RMJ2_CYLGO</name>
<accession>A0A3P6RMJ2</accession>
<keyword evidence="3" id="KW-1185">Reference proteome</keyword>